<evidence type="ECO:0000313" key="12">
    <source>
        <dbReference type="Proteomes" id="UP001642260"/>
    </source>
</evidence>
<evidence type="ECO:0000256" key="9">
    <source>
        <dbReference type="RuleBase" id="RU000477"/>
    </source>
</evidence>
<dbReference type="AlphaFoldDB" id="A0ABC8M5A5"/>
<name>A0ABC8M5A5_ERUVS</name>
<keyword evidence="12" id="KW-1185">Reference proteome</keyword>
<evidence type="ECO:0000256" key="1">
    <source>
        <dbReference type="ARBA" id="ARBA00004128"/>
    </source>
</evidence>
<feature type="transmembrane region" description="Helical" evidence="10">
    <location>
        <begin position="180"/>
        <end position="201"/>
    </location>
</feature>
<keyword evidence="6" id="KW-0007">Acetylation</keyword>
<keyword evidence="3" id="KW-0926">Vacuole</keyword>
<feature type="transmembrane region" description="Helical" evidence="10">
    <location>
        <begin position="150"/>
        <end position="168"/>
    </location>
</feature>
<feature type="transmembrane region" description="Helical" evidence="10">
    <location>
        <begin position="65"/>
        <end position="87"/>
    </location>
</feature>
<dbReference type="InterPro" id="IPR023271">
    <property type="entry name" value="Aquaporin-like"/>
</dbReference>
<dbReference type="CDD" id="cd00333">
    <property type="entry name" value="MIP"/>
    <property type="match status" value="1"/>
</dbReference>
<evidence type="ECO:0000256" key="6">
    <source>
        <dbReference type="ARBA" id="ARBA00022990"/>
    </source>
</evidence>
<dbReference type="FunFam" id="1.20.1080.10:FF:000002">
    <property type="entry name" value="Probable aquaporin TIP1-1"/>
    <property type="match status" value="1"/>
</dbReference>
<proteinExistence type="inferred from homology"/>
<evidence type="ECO:0000256" key="4">
    <source>
        <dbReference type="ARBA" id="ARBA00022692"/>
    </source>
</evidence>
<dbReference type="EMBL" id="CAKOAT010930708">
    <property type="protein sequence ID" value="CAH8391014.1"/>
    <property type="molecule type" value="Genomic_DNA"/>
</dbReference>
<keyword evidence="4 9" id="KW-0812">Transmembrane</keyword>
<dbReference type="PRINTS" id="PR00783">
    <property type="entry name" value="MINTRINSICP"/>
</dbReference>
<protein>
    <submittedName>
        <fullName evidence="11">Uncharacterized protein</fullName>
    </submittedName>
</protein>
<feature type="transmembrane region" description="Helical" evidence="10">
    <location>
        <begin position="108"/>
        <end position="130"/>
    </location>
</feature>
<evidence type="ECO:0000256" key="5">
    <source>
        <dbReference type="ARBA" id="ARBA00022989"/>
    </source>
</evidence>
<feature type="transmembrane region" description="Helical" evidence="10">
    <location>
        <begin position="225"/>
        <end position="247"/>
    </location>
</feature>
<comment type="caution">
    <text evidence="11">The sequence shown here is derived from an EMBL/GenBank/DDBJ whole genome shotgun (WGS) entry which is preliminary data.</text>
</comment>
<keyword evidence="2 9" id="KW-0813">Transport</keyword>
<evidence type="ECO:0000256" key="3">
    <source>
        <dbReference type="ARBA" id="ARBA00022554"/>
    </source>
</evidence>
<dbReference type="Pfam" id="PF00230">
    <property type="entry name" value="MIP"/>
    <property type="match status" value="1"/>
</dbReference>
<keyword evidence="7 10" id="KW-0472">Membrane</keyword>
<dbReference type="InterPro" id="IPR034294">
    <property type="entry name" value="Aquaporin_transptr"/>
</dbReference>
<comment type="subcellular location">
    <subcellularLocation>
        <location evidence="1">Vacuole membrane</location>
        <topology evidence="1">Multi-pass membrane protein</topology>
    </subcellularLocation>
</comment>
<dbReference type="InterPro" id="IPR000425">
    <property type="entry name" value="MIP"/>
</dbReference>
<dbReference type="SUPFAM" id="SSF81338">
    <property type="entry name" value="Aquaporin-like"/>
    <property type="match status" value="1"/>
</dbReference>
<reference evidence="11 12" key="1">
    <citation type="submission" date="2022-03" db="EMBL/GenBank/DDBJ databases">
        <authorList>
            <person name="Macdonald S."/>
            <person name="Ahmed S."/>
            <person name="Newling K."/>
        </authorList>
    </citation>
    <scope>NUCLEOTIDE SEQUENCE [LARGE SCALE GENOMIC DNA]</scope>
</reference>
<dbReference type="NCBIfam" id="TIGR00861">
    <property type="entry name" value="MIP"/>
    <property type="match status" value="1"/>
</dbReference>
<sequence>MATYARRTYGFGRADEASHPDSIRATLAEFLSTFVFVFAGEGSILSLDKLYWDTAAHTGTDTPGGLVLVALAHALALFAAVSAAINVSGGHVNPAVTFAALVGGRISVIRAIYYWIAQLLGAILACLLLRLSTNGSRPIGFHVASGVSELHGLLMEIILTFALVYVFYSTVIDPKRGSIGIIAPLAIGLIVGANMLVGGPFEGASMNPARAFGPSLVGWRWHNHWIYWVGPFIGGALAALIYEYMIIPNVNEPPPPRHSTHQPLAPEDY</sequence>
<evidence type="ECO:0000313" key="11">
    <source>
        <dbReference type="EMBL" id="CAH8391014.1"/>
    </source>
</evidence>
<comment type="similarity">
    <text evidence="8">Belongs to the MIP/aquaporin (TC 1.A.8) family. TIP (TC 1.A.8.10) subfamily.</text>
</comment>
<dbReference type="PANTHER" id="PTHR45665:SF38">
    <property type="entry name" value="GENOME ASSEMBLY, CHROMOSOME: A09"/>
    <property type="match status" value="1"/>
</dbReference>
<dbReference type="Proteomes" id="UP001642260">
    <property type="component" value="Unassembled WGS sequence"/>
</dbReference>
<dbReference type="Gene3D" id="1.20.1080.10">
    <property type="entry name" value="Glycerol uptake facilitator protein"/>
    <property type="match status" value="1"/>
</dbReference>
<evidence type="ECO:0000256" key="7">
    <source>
        <dbReference type="ARBA" id="ARBA00023136"/>
    </source>
</evidence>
<organism evidence="11 12">
    <name type="scientific">Eruca vesicaria subsp. sativa</name>
    <name type="common">Garden rocket</name>
    <name type="synonym">Eruca sativa</name>
    <dbReference type="NCBI Taxonomy" id="29727"/>
    <lineage>
        <taxon>Eukaryota</taxon>
        <taxon>Viridiplantae</taxon>
        <taxon>Streptophyta</taxon>
        <taxon>Embryophyta</taxon>
        <taxon>Tracheophyta</taxon>
        <taxon>Spermatophyta</taxon>
        <taxon>Magnoliopsida</taxon>
        <taxon>eudicotyledons</taxon>
        <taxon>Gunneridae</taxon>
        <taxon>Pentapetalae</taxon>
        <taxon>rosids</taxon>
        <taxon>malvids</taxon>
        <taxon>Brassicales</taxon>
        <taxon>Brassicaceae</taxon>
        <taxon>Brassiceae</taxon>
        <taxon>Eruca</taxon>
    </lineage>
</organism>
<evidence type="ECO:0000256" key="10">
    <source>
        <dbReference type="SAM" id="Phobius"/>
    </source>
</evidence>
<dbReference type="PANTHER" id="PTHR45665">
    <property type="entry name" value="AQUAPORIN-8"/>
    <property type="match status" value="1"/>
</dbReference>
<evidence type="ECO:0000256" key="8">
    <source>
        <dbReference type="ARBA" id="ARBA00038477"/>
    </source>
</evidence>
<dbReference type="PROSITE" id="PS00221">
    <property type="entry name" value="MIP"/>
    <property type="match status" value="1"/>
</dbReference>
<evidence type="ECO:0000256" key="2">
    <source>
        <dbReference type="ARBA" id="ARBA00022448"/>
    </source>
</evidence>
<gene>
    <name evidence="11" type="ORF">ERUC_LOCUS43497</name>
</gene>
<keyword evidence="5 10" id="KW-1133">Transmembrane helix</keyword>
<dbReference type="InterPro" id="IPR022357">
    <property type="entry name" value="MIP_CS"/>
</dbReference>
<accession>A0ABC8M5A5</accession>
<dbReference type="GO" id="GO:0005774">
    <property type="term" value="C:vacuolar membrane"/>
    <property type="evidence" value="ECO:0007669"/>
    <property type="project" value="UniProtKB-SubCell"/>
</dbReference>